<sequence>MKFSKILILFAVLVGSLLVLPHDGEAETGEVYEVGDINLNVRSEPSGTGPVIGQLQKGDQVISFEEKYGWVRTYYAGEEAWVAAHYLTKMSQENQAIKPDKQRLQVTGQSVYIRTGPGTDYAIKSSASAGNTYNMLTKDADWYKIELADGSTGWIASWLTDKPVQENKSSNQKEQKQETTAQEVRGVSTNKNNPLDGYNIVIDAGHGGKDPGAIGIGGVEEKSLTSQTADQVADVLREEGATVIETRVKDTYLSLNRRVEVSNAYNTDAFISIHYNAFPIQTIHGIGAYYSSQNKDLALAENIQNSLASSLPLYNRGLYQEGFHVLRNNDAPSVLLELGFITNRGDVTAIQSAGYNQKVAEAIADGLEDYFY</sequence>
<evidence type="ECO:0000256" key="1">
    <source>
        <dbReference type="ARBA" id="ARBA00022801"/>
    </source>
</evidence>
<dbReference type="Pfam" id="PF01520">
    <property type="entry name" value="Amidase_3"/>
    <property type="match status" value="1"/>
</dbReference>
<dbReference type="RefSeq" id="WP_379562521.1">
    <property type="nucleotide sequence ID" value="NZ_JBHUMX010000040.1"/>
</dbReference>
<dbReference type="CDD" id="cd02696">
    <property type="entry name" value="MurNAc-LAA"/>
    <property type="match status" value="1"/>
</dbReference>
<dbReference type="Pfam" id="PF08239">
    <property type="entry name" value="SH3_3"/>
    <property type="match status" value="2"/>
</dbReference>
<dbReference type="SMART" id="SM00646">
    <property type="entry name" value="Ami_3"/>
    <property type="match status" value="1"/>
</dbReference>
<dbReference type="PANTHER" id="PTHR30404">
    <property type="entry name" value="N-ACETYLMURAMOYL-L-ALANINE AMIDASE"/>
    <property type="match status" value="1"/>
</dbReference>
<feature type="region of interest" description="Disordered" evidence="3">
    <location>
        <begin position="165"/>
        <end position="190"/>
    </location>
</feature>
<keyword evidence="4" id="KW-0732">Signal</keyword>
<dbReference type="EC" id="3.5.1.28" evidence="6"/>
<dbReference type="Proteomes" id="UP001597451">
    <property type="component" value="Unassembled WGS sequence"/>
</dbReference>
<name>A0ABW5Q2Z0_9BACI</name>
<organism evidence="6 7">
    <name type="scientific">Oceanobacillus kapialis</name>
    <dbReference type="NCBI Taxonomy" id="481353"/>
    <lineage>
        <taxon>Bacteria</taxon>
        <taxon>Bacillati</taxon>
        <taxon>Bacillota</taxon>
        <taxon>Bacilli</taxon>
        <taxon>Bacillales</taxon>
        <taxon>Bacillaceae</taxon>
        <taxon>Oceanobacillus</taxon>
    </lineage>
</organism>
<accession>A0ABW5Q2Z0</accession>
<evidence type="ECO:0000313" key="6">
    <source>
        <dbReference type="EMBL" id="MFD2629731.1"/>
    </source>
</evidence>
<dbReference type="SUPFAM" id="SSF53187">
    <property type="entry name" value="Zn-dependent exopeptidases"/>
    <property type="match status" value="1"/>
</dbReference>
<dbReference type="PANTHER" id="PTHR30404:SF0">
    <property type="entry name" value="N-ACETYLMURAMOYL-L-ALANINE AMIDASE AMIC"/>
    <property type="match status" value="1"/>
</dbReference>
<keyword evidence="7" id="KW-1185">Reference proteome</keyword>
<evidence type="ECO:0000313" key="7">
    <source>
        <dbReference type="Proteomes" id="UP001597451"/>
    </source>
</evidence>
<feature type="domain" description="SH3b" evidence="5">
    <location>
        <begin position="29"/>
        <end position="91"/>
    </location>
</feature>
<proteinExistence type="predicted"/>
<dbReference type="Gene3D" id="3.40.630.40">
    <property type="entry name" value="Zn-dependent exopeptidases"/>
    <property type="match status" value="1"/>
</dbReference>
<dbReference type="EMBL" id="JBHUMX010000040">
    <property type="protein sequence ID" value="MFD2629731.1"/>
    <property type="molecule type" value="Genomic_DNA"/>
</dbReference>
<dbReference type="PROSITE" id="PS51781">
    <property type="entry name" value="SH3B"/>
    <property type="match status" value="2"/>
</dbReference>
<evidence type="ECO:0000259" key="5">
    <source>
        <dbReference type="PROSITE" id="PS51781"/>
    </source>
</evidence>
<dbReference type="InterPro" id="IPR050695">
    <property type="entry name" value="N-acetylmuramoyl_amidase_3"/>
</dbReference>
<dbReference type="Gene3D" id="2.30.30.40">
    <property type="entry name" value="SH3 Domains"/>
    <property type="match status" value="2"/>
</dbReference>
<feature type="signal peptide" evidence="4">
    <location>
        <begin position="1"/>
        <end position="21"/>
    </location>
</feature>
<dbReference type="SMART" id="SM00287">
    <property type="entry name" value="SH3b"/>
    <property type="match status" value="2"/>
</dbReference>
<evidence type="ECO:0000256" key="2">
    <source>
        <dbReference type="ARBA" id="ARBA00023316"/>
    </source>
</evidence>
<comment type="caution">
    <text evidence="6">The sequence shown here is derived from an EMBL/GenBank/DDBJ whole genome shotgun (WGS) entry which is preliminary data.</text>
</comment>
<protein>
    <submittedName>
        <fullName evidence="6">N-acetylmuramoyl-L-alanine amidase</fullName>
        <ecNumber evidence="6">3.5.1.28</ecNumber>
    </submittedName>
</protein>
<evidence type="ECO:0000256" key="3">
    <source>
        <dbReference type="SAM" id="MobiDB-lite"/>
    </source>
</evidence>
<dbReference type="GO" id="GO:0008745">
    <property type="term" value="F:N-acetylmuramoyl-L-alanine amidase activity"/>
    <property type="evidence" value="ECO:0007669"/>
    <property type="project" value="UniProtKB-EC"/>
</dbReference>
<feature type="chain" id="PRO_5045694468" evidence="4">
    <location>
        <begin position="22"/>
        <end position="372"/>
    </location>
</feature>
<dbReference type="InterPro" id="IPR003646">
    <property type="entry name" value="SH3-like_bac-type"/>
</dbReference>
<evidence type="ECO:0000256" key="4">
    <source>
        <dbReference type="SAM" id="SignalP"/>
    </source>
</evidence>
<dbReference type="InterPro" id="IPR002508">
    <property type="entry name" value="MurNAc-LAA_cat"/>
</dbReference>
<keyword evidence="2" id="KW-0961">Cell wall biogenesis/degradation</keyword>
<reference evidence="7" key="1">
    <citation type="journal article" date="2019" name="Int. J. Syst. Evol. Microbiol.">
        <title>The Global Catalogue of Microorganisms (GCM) 10K type strain sequencing project: providing services to taxonomists for standard genome sequencing and annotation.</title>
        <authorList>
            <consortium name="The Broad Institute Genomics Platform"/>
            <consortium name="The Broad Institute Genome Sequencing Center for Infectious Disease"/>
            <person name="Wu L."/>
            <person name="Ma J."/>
        </authorList>
    </citation>
    <scope>NUCLEOTIDE SEQUENCE [LARGE SCALE GENOMIC DNA]</scope>
    <source>
        <strain evidence="7">TISTR 1858</strain>
    </source>
</reference>
<feature type="domain" description="SH3b" evidence="5">
    <location>
        <begin position="101"/>
        <end position="163"/>
    </location>
</feature>
<keyword evidence="1 6" id="KW-0378">Hydrolase</keyword>
<gene>
    <name evidence="6" type="ORF">ACFSUN_13170</name>
</gene>